<evidence type="ECO:0000259" key="4">
    <source>
        <dbReference type="PROSITE" id="PS50206"/>
    </source>
</evidence>
<keyword evidence="2" id="KW-0238">DNA-binding</keyword>
<sequence>MKWMGRTEHREFKDKLYEQFARVGKALASPKRLEILDLLVQGERHVEAVARETAIPMGSASQHLRVLRDAGMVESRREGLYVYYRLAGEDVHGAWRVVRSLGERRLAEVDRVVEAYLKDRDALEAVCAERLMELLKENEVVVLDVRPEEEYRAGHLPGARSIPVDALEAALQTLPRDKEIVAYCRGPYCVFSDEAVRLLKENGYRASRLVEGYPEWRAAGFPTEE</sequence>
<dbReference type="PROSITE" id="PS00380">
    <property type="entry name" value="RHODANESE_1"/>
    <property type="match status" value="1"/>
</dbReference>
<dbReference type="Proteomes" id="UP001281130">
    <property type="component" value="Unassembled WGS sequence"/>
</dbReference>
<dbReference type="Gene3D" id="1.10.10.10">
    <property type="entry name" value="Winged helix-like DNA-binding domain superfamily/Winged helix DNA-binding domain"/>
    <property type="match status" value="1"/>
</dbReference>
<feature type="domain" description="HTH arsR-type" evidence="5">
    <location>
        <begin position="12"/>
        <end position="106"/>
    </location>
</feature>
<dbReference type="Pfam" id="PF00581">
    <property type="entry name" value="Rhodanese"/>
    <property type="match status" value="1"/>
</dbReference>
<dbReference type="Pfam" id="PF12840">
    <property type="entry name" value="HTH_20"/>
    <property type="match status" value="1"/>
</dbReference>
<feature type="domain" description="Rhodanese" evidence="4">
    <location>
        <begin position="136"/>
        <end position="225"/>
    </location>
</feature>
<name>A0AB35T6Y4_RUBRA</name>
<evidence type="ECO:0000256" key="1">
    <source>
        <dbReference type="ARBA" id="ARBA00023015"/>
    </source>
</evidence>
<dbReference type="PANTHER" id="PTHR43132:SF8">
    <property type="entry name" value="HTH-TYPE TRANSCRIPTIONAL REGULATOR KMTR"/>
    <property type="match status" value="1"/>
</dbReference>
<accession>A0AB35T6Y4</accession>
<dbReference type="SUPFAM" id="SSF46785">
    <property type="entry name" value="Winged helix' DNA-binding domain"/>
    <property type="match status" value="1"/>
</dbReference>
<evidence type="ECO:0000256" key="3">
    <source>
        <dbReference type="ARBA" id="ARBA00023163"/>
    </source>
</evidence>
<dbReference type="GO" id="GO:0003677">
    <property type="term" value="F:DNA binding"/>
    <property type="evidence" value="ECO:0007669"/>
    <property type="project" value="UniProtKB-KW"/>
</dbReference>
<dbReference type="GO" id="GO:0003700">
    <property type="term" value="F:DNA-binding transcription factor activity"/>
    <property type="evidence" value="ECO:0007669"/>
    <property type="project" value="InterPro"/>
</dbReference>
<dbReference type="RefSeq" id="WP_233425911.1">
    <property type="nucleotide sequence ID" value="NZ_CP007515.1"/>
</dbReference>
<keyword evidence="3" id="KW-0804">Transcription</keyword>
<dbReference type="CDD" id="cd00158">
    <property type="entry name" value="RHOD"/>
    <property type="match status" value="1"/>
</dbReference>
<organism evidence="6 7">
    <name type="scientific">Rubrobacter radiotolerans</name>
    <name type="common">Arthrobacter radiotolerans</name>
    <dbReference type="NCBI Taxonomy" id="42256"/>
    <lineage>
        <taxon>Bacteria</taxon>
        <taxon>Bacillati</taxon>
        <taxon>Actinomycetota</taxon>
        <taxon>Rubrobacteria</taxon>
        <taxon>Rubrobacterales</taxon>
        <taxon>Rubrobacteraceae</taxon>
        <taxon>Rubrobacter</taxon>
    </lineage>
</organism>
<dbReference type="NCBIfam" id="NF033788">
    <property type="entry name" value="HTH_metalloreg"/>
    <property type="match status" value="1"/>
</dbReference>
<dbReference type="InterPro" id="IPR001763">
    <property type="entry name" value="Rhodanese-like_dom"/>
</dbReference>
<evidence type="ECO:0000256" key="2">
    <source>
        <dbReference type="ARBA" id="ARBA00023125"/>
    </source>
</evidence>
<dbReference type="SMART" id="SM00450">
    <property type="entry name" value="RHOD"/>
    <property type="match status" value="1"/>
</dbReference>
<dbReference type="PROSITE" id="PS50206">
    <property type="entry name" value="RHODANESE_3"/>
    <property type="match status" value="1"/>
</dbReference>
<dbReference type="GO" id="GO:0004792">
    <property type="term" value="F:thiosulfate-cyanide sulfurtransferase activity"/>
    <property type="evidence" value="ECO:0007669"/>
    <property type="project" value="InterPro"/>
</dbReference>
<reference evidence="6" key="1">
    <citation type="submission" date="2023-11" db="EMBL/GenBank/DDBJ databases">
        <title>MicrobeMod: A computational toolkit for identifying prokaryotic methylation and restriction-modification with nanopore sequencing.</title>
        <authorList>
            <person name="Crits-Christoph A."/>
            <person name="Kang S.C."/>
            <person name="Lee H."/>
            <person name="Ostrov N."/>
        </authorList>
    </citation>
    <scope>NUCLEOTIDE SEQUENCE</scope>
    <source>
        <strain evidence="6">ATCC 51242</strain>
    </source>
</reference>
<dbReference type="InterPro" id="IPR036388">
    <property type="entry name" value="WH-like_DNA-bd_sf"/>
</dbReference>
<dbReference type="Gene3D" id="3.40.250.10">
    <property type="entry name" value="Rhodanese-like domain"/>
    <property type="match status" value="1"/>
</dbReference>
<evidence type="ECO:0000313" key="6">
    <source>
        <dbReference type="EMBL" id="MDX5895431.1"/>
    </source>
</evidence>
<dbReference type="InterPro" id="IPR011991">
    <property type="entry name" value="ArsR-like_HTH"/>
</dbReference>
<dbReference type="PROSITE" id="PS50987">
    <property type="entry name" value="HTH_ARSR_2"/>
    <property type="match status" value="1"/>
</dbReference>
<dbReference type="SUPFAM" id="SSF52821">
    <property type="entry name" value="Rhodanese/Cell cycle control phosphatase"/>
    <property type="match status" value="1"/>
</dbReference>
<evidence type="ECO:0000259" key="5">
    <source>
        <dbReference type="PROSITE" id="PS50987"/>
    </source>
</evidence>
<keyword evidence="1" id="KW-0805">Transcription regulation</keyword>
<dbReference type="SMART" id="SM00418">
    <property type="entry name" value="HTH_ARSR"/>
    <property type="match status" value="1"/>
</dbReference>
<dbReference type="InterPro" id="IPR001307">
    <property type="entry name" value="Thiosulphate_STrfase_CS"/>
</dbReference>
<dbReference type="PRINTS" id="PR00778">
    <property type="entry name" value="HTHARSR"/>
</dbReference>
<dbReference type="PANTHER" id="PTHR43132">
    <property type="entry name" value="ARSENICAL RESISTANCE OPERON REPRESSOR ARSR-RELATED"/>
    <property type="match status" value="1"/>
</dbReference>
<dbReference type="InterPro" id="IPR001845">
    <property type="entry name" value="HTH_ArsR_DNA-bd_dom"/>
</dbReference>
<dbReference type="InterPro" id="IPR036390">
    <property type="entry name" value="WH_DNA-bd_sf"/>
</dbReference>
<gene>
    <name evidence="6" type="ORF">SIL72_15495</name>
</gene>
<dbReference type="InterPro" id="IPR036873">
    <property type="entry name" value="Rhodanese-like_dom_sf"/>
</dbReference>
<protein>
    <submittedName>
        <fullName evidence="6">Metalloregulator ArsR/SmtB family transcription factor</fullName>
    </submittedName>
</protein>
<dbReference type="CDD" id="cd00090">
    <property type="entry name" value="HTH_ARSR"/>
    <property type="match status" value="1"/>
</dbReference>
<comment type="caution">
    <text evidence="6">The sequence shown here is derived from an EMBL/GenBank/DDBJ whole genome shotgun (WGS) entry which is preliminary data.</text>
</comment>
<dbReference type="EMBL" id="JAWXXX010000002">
    <property type="protein sequence ID" value="MDX5895431.1"/>
    <property type="molecule type" value="Genomic_DNA"/>
</dbReference>
<proteinExistence type="predicted"/>
<dbReference type="InterPro" id="IPR051011">
    <property type="entry name" value="Metal_resp_trans_reg"/>
</dbReference>
<evidence type="ECO:0000313" key="7">
    <source>
        <dbReference type="Proteomes" id="UP001281130"/>
    </source>
</evidence>
<dbReference type="AlphaFoldDB" id="A0AB35T6Y4"/>